<protein>
    <submittedName>
        <fullName evidence="3">Uncharacterized protein</fullName>
    </submittedName>
</protein>
<evidence type="ECO:0000256" key="1">
    <source>
        <dbReference type="SAM" id="MobiDB-lite"/>
    </source>
</evidence>
<accession>A0A3S2XFY1</accession>
<evidence type="ECO:0000256" key="2">
    <source>
        <dbReference type="SAM" id="SignalP"/>
    </source>
</evidence>
<keyword evidence="2" id="KW-0732">Signal</keyword>
<feature type="chain" id="PRO_5018693345" evidence="2">
    <location>
        <begin position="28"/>
        <end position="147"/>
    </location>
</feature>
<feature type="region of interest" description="Disordered" evidence="1">
    <location>
        <begin position="48"/>
        <end position="69"/>
    </location>
</feature>
<evidence type="ECO:0000313" key="3">
    <source>
        <dbReference type="EMBL" id="RVU13780.1"/>
    </source>
</evidence>
<sequence length="147" mass="14932">MARLTLTTKLVAAASVAAFGLSSPAFAGGPIKIGSYPGGQPGVVQFGKNGGSNVHGTGRPAPLSKQGGFKPGGGPVYGYKPGYGGPKWGYGGYGVAAGVGLAAGLTGVALATQRSYEPLPDDDCDVIVRKYYMPDGSVRVRHIPRCY</sequence>
<dbReference type="EMBL" id="SACP01000042">
    <property type="protein sequence ID" value="RVU13780.1"/>
    <property type="molecule type" value="Genomic_DNA"/>
</dbReference>
<gene>
    <name evidence="3" type="ORF">EOE48_26190</name>
</gene>
<dbReference type="Proteomes" id="UP000286997">
    <property type="component" value="Unassembled WGS sequence"/>
</dbReference>
<keyword evidence="4" id="KW-1185">Reference proteome</keyword>
<organism evidence="3 4">
    <name type="scientific">Methylobacterium oryzihabitans</name>
    <dbReference type="NCBI Taxonomy" id="2499852"/>
    <lineage>
        <taxon>Bacteria</taxon>
        <taxon>Pseudomonadati</taxon>
        <taxon>Pseudomonadota</taxon>
        <taxon>Alphaproteobacteria</taxon>
        <taxon>Hyphomicrobiales</taxon>
        <taxon>Methylobacteriaceae</taxon>
        <taxon>Methylobacterium</taxon>
    </lineage>
</organism>
<name>A0A3S2XFY1_9HYPH</name>
<dbReference type="RefSeq" id="WP_127733824.1">
    <property type="nucleotide sequence ID" value="NZ_SACP01000042.1"/>
</dbReference>
<comment type="caution">
    <text evidence="3">The sequence shown here is derived from an EMBL/GenBank/DDBJ whole genome shotgun (WGS) entry which is preliminary data.</text>
</comment>
<evidence type="ECO:0000313" key="4">
    <source>
        <dbReference type="Proteomes" id="UP000286997"/>
    </source>
</evidence>
<reference evidence="3 4" key="1">
    <citation type="submission" date="2019-01" db="EMBL/GenBank/DDBJ databases">
        <authorList>
            <person name="Chen W.-M."/>
        </authorList>
    </citation>
    <scope>NUCLEOTIDE SEQUENCE [LARGE SCALE GENOMIC DNA]</scope>
    <source>
        <strain evidence="3 4">TER-1</strain>
    </source>
</reference>
<feature type="signal peptide" evidence="2">
    <location>
        <begin position="1"/>
        <end position="27"/>
    </location>
</feature>
<dbReference type="AlphaFoldDB" id="A0A3S2XFY1"/>
<proteinExistence type="predicted"/>